<dbReference type="AlphaFoldDB" id="A0A412NE56"/>
<dbReference type="Pfam" id="PF12728">
    <property type="entry name" value="HTH_17"/>
    <property type="match status" value="1"/>
</dbReference>
<dbReference type="InterPro" id="IPR014054">
    <property type="entry name" value="Phage_regulatory_Rha"/>
</dbReference>
<feature type="domain" description="Helix-turn-helix" evidence="1">
    <location>
        <begin position="119"/>
        <end position="170"/>
    </location>
</feature>
<accession>A0A412NE56</accession>
<dbReference type="InterPro" id="IPR041657">
    <property type="entry name" value="HTH_17"/>
</dbReference>
<evidence type="ECO:0000313" key="2">
    <source>
        <dbReference type="EMBL" id="RGT36978.1"/>
    </source>
</evidence>
<dbReference type="Pfam" id="PF09669">
    <property type="entry name" value="Phage_pRha"/>
    <property type="match status" value="1"/>
</dbReference>
<evidence type="ECO:0000313" key="3">
    <source>
        <dbReference type="Proteomes" id="UP000283834"/>
    </source>
</evidence>
<name>A0A412NE56_MEDGN</name>
<comment type="caution">
    <text evidence="2">The sequence shown here is derived from an EMBL/GenBank/DDBJ whole genome shotgun (WGS) entry which is preliminary data.</text>
</comment>
<organism evidence="2 3">
    <name type="scientific">Mediterraneibacter gnavus</name>
    <name type="common">Ruminococcus gnavus</name>
    <dbReference type="NCBI Taxonomy" id="33038"/>
    <lineage>
        <taxon>Bacteria</taxon>
        <taxon>Bacillati</taxon>
        <taxon>Bacillota</taxon>
        <taxon>Clostridia</taxon>
        <taxon>Lachnospirales</taxon>
        <taxon>Lachnospiraceae</taxon>
        <taxon>Mediterraneibacter</taxon>
    </lineage>
</organism>
<sequence length="174" mass="19753">MLPLFLIRLSKSEKEVLFYMTITSKEVAEMLGKRHDNLLRAIRKYITQLGDEAPKYFSEDPDKGGRLYHITKAGCDLMAGRIIGAQSEAFKTKYAPVFGEEAPVEVVEEKQDEPQEKAYTVEEVAQILGCSERNVYRNIQSGKLEAVEREVMIPTLKKFVTEEALEKYKAGRAS</sequence>
<proteinExistence type="predicted"/>
<gene>
    <name evidence="2" type="ORF">DWX36_12910</name>
</gene>
<protein>
    <submittedName>
        <fullName evidence="2">Helix-turn-helix domain-containing protein</fullName>
    </submittedName>
</protein>
<reference evidence="2 3" key="1">
    <citation type="submission" date="2018-08" db="EMBL/GenBank/DDBJ databases">
        <title>A genome reference for cultivated species of the human gut microbiota.</title>
        <authorList>
            <person name="Zou Y."/>
            <person name="Xue W."/>
            <person name="Luo G."/>
        </authorList>
    </citation>
    <scope>NUCLEOTIDE SEQUENCE [LARGE SCALE GENOMIC DNA]</scope>
    <source>
        <strain evidence="2 3">AF19-16AC</strain>
    </source>
</reference>
<dbReference type="EMBL" id="QRWQ01000014">
    <property type="protein sequence ID" value="RGT36978.1"/>
    <property type="molecule type" value="Genomic_DNA"/>
</dbReference>
<dbReference type="Proteomes" id="UP000283834">
    <property type="component" value="Unassembled WGS sequence"/>
</dbReference>
<evidence type="ECO:0000259" key="1">
    <source>
        <dbReference type="Pfam" id="PF12728"/>
    </source>
</evidence>